<evidence type="ECO:0000313" key="2">
    <source>
        <dbReference type="Proteomes" id="UP000596742"/>
    </source>
</evidence>
<evidence type="ECO:0000313" key="1">
    <source>
        <dbReference type="EMBL" id="VDI26841.1"/>
    </source>
</evidence>
<sequence>EIKTEQTPTSFPLTVNDRYHKWNSTDNYDEMYTQVLQKAADKTSSKEALLNKAQEVEIALTSWALTCILFRSSSSEKL</sequence>
<gene>
    <name evidence="1" type="ORF">MGAL_10B080182</name>
</gene>
<keyword evidence="2" id="KW-1185">Reference proteome</keyword>
<reference evidence="1" key="1">
    <citation type="submission" date="2018-11" db="EMBL/GenBank/DDBJ databases">
        <authorList>
            <person name="Alioto T."/>
            <person name="Alioto T."/>
        </authorList>
    </citation>
    <scope>NUCLEOTIDE SEQUENCE</scope>
</reference>
<proteinExistence type="predicted"/>
<feature type="non-terminal residue" evidence="1">
    <location>
        <position position="78"/>
    </location>
</feature>
<organism evidence="1 2">
    <name type="scientific">Mytilus galloprovincialis</name>
    <name type="common">Mediterranean mussel</name>
    <dbReference type="NCBI Taxonomy" id="29158"/>
    <lineage>
        <taxon>Eukaryota</taxon>
        <taxon>Metazoa</taxon>
        <taxon>Spiralia</taxon>
        <taxon>Lophotrochozoa</taxon>
        <taxon>Mollusca</taxon>
        <taxon>Bivalvia</taxon>
        <taxon>Autobranchia</taxon>
        <taxon>Pteriomorphia</taxon>
        <taxon>Mytilida</taxon>
        <taxon>Mytiloidea</taxon>
        <taxon>Mytilidae</taxon>
        <taxon>Mytilinae</taxon>
        <taxon>Mytilus</taxon>
    </lineage>
</organism>
<dbReference type="AlphaFoldDB" id="A0A8B6DZT5"/>
<comment type="caution">
    <text evidence="1">The sequence shown here is derived from an EMBL/GenBank/DDBJ whole genome shotgun (WGS) entry which is preliminary data.</text>
</comment>
<name>A0A8B6DZT5_MYTGA</name>
<protein>
    <submittedName>
        <fullName evidence="1">Uncharacterized protein</fullName>
    </submittedName>
</protein>
<accession>A0A8B6DZT5</accession>
<dbReference type="EMBL" id="UYJE01004297">
    <property type="protein sequence ID" value="VDI26841.1"/>
    <property type="molecule type" value="Genomic_DNA"/>
</dbReference>
<dbReference type="Proteomes" id="UP000596742">
    <property type="component" value="Unassembled WGS sequence"/>
</dbReference>